<dbReference type="OrthoDB" id="236568at2"/>
<dbReference type="InterPro" id="IPR001789">
    <property type="entry name" value="Sig_transdc_resp-reg_receiver"/>
</dbReference>
<dbReference type="AlphaFoldDB" id="A0A501WPI8"/>
<protein>
    <submittedName>
        <fullName evidence="5">Response regulator transcription factor</fullName>
    </submittedName>
</protein>
<dbReference type="GO" id="GO:0000156">
    <property type="term" value="F:phosphorelay response regulator activity"/>
    <property type="evidence" value="ECO:0007669"/>
    <property type="project" value="InterPro"/>
</dbReference>
<dbReference type="Pfam" id="PF04397">
    <property type="entry name" value="LytTR"/>
    <property type="match status" value="1"/>
</dbReference>
<dbReference type="PANTHER" id="PTHR37299:SF1">
    <property type="entry name" value="STAGE 0 SPORULATION PROTEIN A HOMOLOG"/>
    <property type="match status" value="1"/>
</dbReference>
<evidence type="ECO:0000259" key="3">
    <source>
        <dbReference type="PROSITE" id="PS50110"/>
    </source>
</evidence>
<dbReference type="RefSeq" id="WP_140588740.1">
    <property type="nucleotide sequence ID" value="NZ_VFRR01000016.1"/>
</dbReference>
<name>A0A501WPI8_9GAMM</name>
<organism evidence="5 6">
    <name type="scientific">Maribrevibacterium harenarium</name>
    <dbReference type="NCBI Taxonomy" id="2589817"/>
    <lineage>
        <taxon>Bacteria</taxon>
        <taxon>Pseudomonadati</taxon>
        <taxon>Pseudomonadota</taxon>
        <taxon>Gammaproteobacteria</taxon>
        <taxon>Oceanospirillales</taxon>
        <taxon>Oceanospirillaceae</taxon>
        <taxon>Maribrevibacterium</taxon>
    </lineage>
</organism>
<evidence type="ECO:0000313" key="6">
    <source>
        <dbReference type="Proteomes" id="UP000315901"/>
    </source>
</evidence>
<dbReference type="InterPro" id="IPR046947">
    <property type="entry name" value="LytR-like"/>
</dbReference>
<keyword evidence="6" id="KW-1185">Reference proteome</keyword>
<dbReference type="InterPro" id="IPR011006">
    <property type="entry name" value="CheY-like_superfamily"/>
</dbReference>
<dbReference type="PANTHER" id="PTHR37299">
    <property type="entry name" value="TRANSCRIPTIONAL REGULATOR-RELATED"/>
    <property type="match status" value="1"/>
</dbReference>
<dbReference type="GO" id="GO:0003677">
    <property type="term" value="F:DNA binding"/>
    <property type="evidence" value="ECO:0007669"/>
    <property type="project" value="InterPro"/>
</dbReference>
<evidence type="ECO:0000313" key="5">
    <source>
        <dbReference type="EMBL" id="TPE51258.1"/>
    </source>
</evidence>
<keyword evidence="1" id="KW-0902">Two-component regulatory system</keyword>
<dbReference type="Pfam" id="PF00072">
    <property type="entry name" value="Response_reg"/>
    <property type="match status" value="1"/>
</dbReference>
<comment type="caution">
    <text evidence="5">The sequence shown here is derived from an EMBL/GenBank/DDBJ whole genome shotgun (WGS) entry which is preliminary data.</text>
</comment>
<dbReference type="SMART" id="SM00850">
    <property type="entry name" value="LytTR"/>
    <property type="match status" value="1"/>
</dbReference>
<dbReference type="SMART" id="SM00448">
    <property type="entry name" value="REC"/>
    <property type="match status" value="1"/>
</dbReference>
<dbReference type="Proteomes" id="UP000315901">
    <property type="component" value="Unassembled WGS sequence"/>
</dbReference>
<dbReference type="PROSITE" id="PS50110">
    <property type="entry name" value="RESPONSE_REGULATORY"/>
    <property type="match status" value="1"/>
</dbReference>
<dbReference type="EMBL" id="VFRR01000016">
    <property type="protein sequence ID" value="TPE51258.1"/>
    <property type="molecule type" value="Genomic_DNA"/>
</dbReference>
<dbReference type="InterPro" id="IPR007492">
    <property type="entry name" value="LytTR_DNA-bd_dom"/>
</dbReference>
<proteinExistence type="predicted"/>
<accession>A0A501WPI8</accession>
<keyword evidence="2" id="KW-0597">Phosphoprotein</keyword>
<dbReference type="Gene3D" id="2.40.50.1020">
    <property type="entry name" value="LytTr DNA-binding domain"/>
    <property type="match status" value="1"/>
</dbReference>
<feature type="domain" description="Response regulatory" evidence="3">
    <location>
        <begin position="2"/>
        <end position="117"/>
    </location>
</feature>
<feature type="domain" description="HTH LytTR-type" evidence="4">
    <location>
        <begin position="150"/>
        <end position="252"/>
    </location>
</feature>
<evidence type="ECO:0000256" key="1">
    <source>
        <dbReference type="ARBA" id="ARBA00023012"/>
    </source>
</evidence>
<reference evidence="5 6" key="1">
    <citation type="submission" date="2019-06" db="EMBL/GenBank/DDBJ databases">
        <title>A novel bacterium of genus Marinomonas, isolated from coastal sand.</title>
        <authorList>
            <person name="Huang H."/>
            <person name="Mo K."/>
            <person name="Hu Y."/>
        </authorList>
    </citation>
    <scope>NUCLEOTIDE SEQUENCE [LARGE SCALE GENOMIC DNA]</scope>
    <source>
        <strain evidence="5 6">HB171799</strain>
    </source>
</reference>
<dbReference type="PROSITE" id="PS50930">
    <property type="entry name" value="HTH_LYTTR"/>
    <property type="match status" value="1"/>
</dbReference>
<evidence type="ECO:0000259" key="4">
    <source>
        <dbReference type="PROSITE" id="PS50930"/>
    </source>
</evidence>
<sequence>MNVMVVDDEPLLRFHLQRLLQELWEDLEQVVSLGSGIEAVNMIHEVPIHTVFLDIKMPGISGIETAELLRENGYQGHIVFVTAYDEHAVAAFEHEAVDYILKPVEEERLHQCIERIIKRDQKEIRYELNADQLQQLLPSDQASSAPLRWINATKGNRIHIVQLDDIYCFIAEDKYTTVVTAQGEYLIRKTIKQLTQELNGAQFWRIHRAVIVQVAKIAVAERDEQGHYSVTMQDIDRTLPVSRNNTHLFKQM</sequence>
<gene>
    <name evidence="5" type="ORF">FJM67_09450</name>
</gene>
<dbReference type="Gene3D" id="3.40.50.2300">
    <property type="match status" value="1"/>
</dbReference>
<dbReference type="SUPFAM" id="SSF52172">
    <property type="entry name" value="CheY-like"/>
    <property type="match status" value="1"/>
</dbReference>
<feature type="modified residue" description="4-aspartylphosphate" evidence="2">
    <location>
        <position position="54"/>
    </location>
</feature>
<evidence type="ECO:0000256" key="2">
    <source>
        <dbReference type="PROSITE-ProRule" id="PRU00169"/>
    </source>
</evidence>